<evidence type="ECO:0000313" key="1">
    <source>
        <dbReference type="EMBL" id="CAG2065644.1"/>
    </source>
</evidence>
<reference evidence="1" key="1">
    <citation type="submission" date="2021-03" db="EMBL/GenBank/DDBJ databases">
        <authorList>
            <person name="Tran Van P."/>
        </authorList>
    </citation>
    <scope>NUCLEOTIDE SEQUENCE</scope>
</reference>
<accession>A0ABN7PJ98</accession>
<proteinExistence type="predicted"/>
<name>A0ABN7PJ98_TIMPD</name>
<protein>
    <submittedName>
        <fullName evidence="1">Uncharacterized protein</fullName>
    </submittedName>
</protein>
<comment type="caution">
    <text evidence="1">The sequence shown here is derived from an EMBL/GenBank/DDBJ whole genome shotgun (WGS) entry which is preliminary data.</text>
</comment>
<organism evidence="1 2">
    <name type="scientific">Timema podura</name>
    <name type="common">Walking stick</name>
    <dbReference type="NCBI Taxonomy" id="61482"/>
    <lineage>
        <taxon>Eukaryota</taxon>
        <taxon>Metazoa</taxon>
        <taxon>Ecdysozoa</taxon>
        <taxon>Arthropoda</taxon>
        <taxon>Hexapoda</taxon>
        <taxon>Insecta</taxon>
        <taxon>Pterygota</taxon>
        <taxon>Neoptera</taxon>
        <taxon>Polyneoptera</taxon>
        <taxon>Phasmatodea</taxon>
        <taxon>Timematodea</taxon>
        <taxon>Timematoidea</taxon>
        <taxon>Timematidae</taxon>
        <taxon>Timema</taxon>
    </lineage>
</organism>
<keyword evidence="2" id="KW-1185">Reference proteome</keyword>
<dbReference type="EMBL" id="CAJPIN010045377">
    <property type="protein sequence ID" value="CAG2065644.1"/>
    <property type="molecule type" value="Genomic_DNA"/>
</dbReference>
<dbReference type="Proteomes" id="UP001153148">
    <property type="component" value="Unassembled WGS sequence"/>
</dbReference>
<gene>
    <name evidence="1" type="ORF">TPAB3V08_LOCUS12588</name>
</gene>
<sequence>MKALCFRHKSDSNLKDAKFLVELEKIRSDDEDNSKFFSLRQSRSNGVVTGAWSNLLQLTATGAGCGVAVFVHAWFEFDLRHEAMRVRVEAVLAATVTMLEL</sequence>
<evidence type="ECO:0000313" key="2">
    <source>
        <dbReference type="Proteomes" id="UP001153148"/>
    </source>
</evidence>